<gene>
    <name evidence="1" type="ORF">B5K10_27115</name>
</gene>
<protein>
    <submittedName>
        <fullName evidence="1">Uncharacterized protein</fullName>
    </submittedName>
</protein>
<reference evidence="1 2" key="1">
    <citation type="submission" date="2017-03" db="EMBL/GenBank/DDBJ databases">
        <title>Genome analysis of Rhizobial strains effectives or ineffectives for nitrogen fixation isolated from bean seeds.</title>
        <authorList>
            <person name="Peralta H."/>
            <person name="Aguilar-Vera A."/>
            <person name="Mora Y."/>
            <person name="Vargas-Lagunas C."/>
            <person name="Girard L."/>
            <person name="Mora J."/>
        </authorList>
    </citation>
    <scope>NUCLEOTIDE SEQUENCE [LARGE SCALE GENOMIC DNA]</scope>
    <source>
        <strain evidence="1 2">CCGM5</strain>
    </source>
</reference>
<sequence length="71" mass="7868">MNGLTRRTASTLFGWDENLGGHSRLCFVGTQLDVSLLRLVAVLDHDLRENASISVLDDFDSIQNDYLSIGD</sequence>
<name>A0A3E1B4Q6_RHILT</name>
<dbReference type="Proteomes" id="UP000256748">
    <property type="component" value="Unassembled WGS sequence"/>
</dbReference>
<accession>A0A3E1B4Q6</accession>
<evidence type="ECO:0000313" key="2">
    <source>
        <dbReference type="Proteomes" id="UP000256748"/>
    </source>
</evidence>
<dbReference type="EMBL" id="NAOO01000036">
    <property type="protein sequence ID" value="RFB85624.1"/>
    <property type="molecule type" value="Genomic_DNA"/>
</dbReference>
<proteinExistence type="predicted"/>
<evidence type="ECO:0000313" key="1">
    <source>
        <dbReference type="EMBL" id="RFB85624.1"/>
    </source>
</evidence>
<comment type="caution">
    <text evidence="1">The sequence shown here is derived from an EMBL/GenBank/DDBJ whole genome shotgun (WGS) entry which is preliminary data.</text>
</comment>
<organism evidence="1 2">
    <name type="scientific">Rhizobium leguminosarum bv. trifolii</name>
    <dbReference type="NCBI Taxonomy" id="386"/>
    <lineage>
        <taxon>Bacteria</taxon>
        <taxon>Pseudomonadati</taxon>
        <taxon>Pseudomonadota</taxon>
        <taxon>Alphaproteobacteria</taxon>
        <taxon>Hyphomicrobiales</taxon>
        <taxon>Rhizobiaceae</taxon>
        <taxon>Rhizobium/Agrobacterium group</taxon>
        <taxon>Rhizobium</taxon>
    </lineage>
</organism>
<dbReference type="AlphaFoldDB" id="A0A3E1B4Q6"/>